<feature type="region of interest" description="Disordered" evidence="1">
    <location>
        <begin position="26"/>
        <end position="58"/>
    </location>
</feature>
<evidence type="ECO:0000313" key="2">
    <source>
        <dbReference type="EMBL" id="EMG46582.1"/>
    </source>
</evidence>
<evidence type="ECO:0000256" key="1">
    <source>
        <dbReference type="SAM" id="MobiDB-lite"/>
    </source>
</evidence>
<feature type="region of interest" description="Disordered" evidence="1">
    <location>
        <begin position="1"/>
        <end position="20"/>
    </location>
</feature>
<accession>M3HH35</accession>
<sequence>MIKDSFAFEEREEEEEFDETYLELPELEPRRAGKTNFNSFRGTKTTSPIKPANETAESIADESIKEDILVPERSLNELDYLLKSPPAALSFQNGRIRENNDSKPTVKRSSVADLKQDLPNRSPTNDRKRLNSQISDSNVENRLKRTRPSYTAPKDEPESNYSRNVLDKVNSTLEELHQPEDVQLQQEEPPRVPLEESAIEEPILAEIINKKDLLGYSTPVSNQKLDDHKEKEVKNYRPPCWPFQRWAKLSKIVKSKDITKAEAINSKLLMKELGCSNKYELEQRYDFLLRYNSNRTSPAKDKLHHVSKR</sequence>
<feature type="region of interest" description="Disordered" evidence="1">
    <location>
        <begin position="92"/>
        <end position="163"/>
    </location>
</feature>
<feature type="compositionally biased region" description="Basic and acidic residues" evidence="1">
    <location>
        <begin position="114"/>
        <end position="129"/>
    </location>
</feature>
<dbReference type="OMA" id="WRANSID"/>
<protein>
    <submittedName>
        <fullName evidence="2">Uncharacterized protein</fullName>
    </submittedName>
</protein>
<organism evidence="2 3">
    <name type="scientific">Candida maltosa (strain Xu316)</name>
    <name type="common">Yeast</name>
    <dbReference type="NCBI Taxonomy" id="1245528"/>
    <lineage>
        <taxon>Eukaryota</taxon>
        <taxon>Fungi</taxon>
        <taxon>Dikarya</taxon>
        <taxon>Ascomycota</taxon>
        <taxon>Saccharomycotina</taxon>
        <taxon>Pichiomycetes</taxon>
        <taxon>Debaryomycetaceae</taxon>
        <taxon>Candida/Lodderomyces clade</taxon>
        <taxon>Candida</taxon>
    </lineage>
</organism>
<feature type="compositionally biased region" description="Polar residues" evidence="1">
    <location>
        <begin position="131"/>
        <end position="140"/>
    </location>
</feature>
<comment type="caution">
    <text evidence="2">The sequence shown here is derived from an EMBL/GenBank/DDBJ whole genome shotgun (WGS) entry which is preliminary data.</text>
</comment>
<dbReference type="HOGENOM" id="CLU_900143_0_0_1"/>
<feature type="compositionally biased region" description="Polar residues" evidence="1">
    <location>
        <begin position="35"/>
        <end position="48"/>
    </location>
</feature>
<dbReference type="Proteomes" id="UP000011777">
    <property type="component" value="Unassembled WGS sequence"/>
</dbReference>
<gene>
    <name evidence="2" type="ORF">G210_3170</name>
</gene>
<dbReference type="EMBL" id="AOGT01001962">
    <property type="protein sequence ID" value="EMG46582.1"/>
    <property type="molecule type" value="Genomic_DNA"/>
</dbReference>
<dbReference type="OrthoDB" id="4086732at2759"/>
<feature type="compositionally biased region" description="Acidic residues" evidence="1">
    <location>
        <begin position="10"/>
        <end position="20"/>
    </location>
</feature>
<dbReference type="eggNOG" id="ENOG502RQAX">
    <property type="taxonomic scope" value="Eukaryota"/>
</dbReference>
<evidence type="ECO:0000313" key="3">
    <source>
        <dbReference type="Proteomes" id="UP000011777"/>
    </source>
</evidence>
<keyword evidence="3" id="KW-1185">Reference proteome</keyword>
<reference evidence="2 3" key="1">
    <citation type="submission" date="2013-02" db="EMBL/GenBank/DDBJ databases">
        <title>Genome sequence of Candida maltosa Xu316, a potential industrial strain for xylitol and ethanol production.</title>
        <authorList>
            <person name="Yu J."/>
            <person name="Wang Q."/>
            <person name="Geng X."/>
            <person name="Bao W."/>
            <person name="He P."/>
            <person name="Cai J."/>
        </authorList>
    </citation>
    <scope>NUCLEOTIDE SEQUENCE [LARGE SCALE GENOMIC DNA]</scope>
    <source>
        <strain evidence="3">Xu316</strain>
    </source>
</reference>
<name>M3HH35_CANMX</name>
<dbReference type="AlphaFoldDB" id="M3HH35"/>
<proteinExistence type="predicted"/>
<dbReference type="STRING" id="1245528.M3HH35"/>